<gene>
    <name evidence="1" type="ORF">CJF39_21300</name>
</gene>
<accession>A0A266N647</accession>
<comment type="caution">
    <text evidence="1">The sequence shown here is derived from an EMBL/GenBank/DDBJ whole genome shotgun (WGS) entry which is preliminary data.</text>
</comment>
<dbReference type="Proteomes" id="UP000215788">
    <property type="component" value="Unassembled WGS sequence"/>
</dbReference>
<dbReference type="EMBL" id="NQKI01000051">
    <property type="protein sequence ID" value="OZY57492.1"/>
    <property type="molecule type" value="Genomic_DNA"/>
</dbReference>
<protein>
    <submittedName>
        <fullName evidence="1">Uncharacterized protein</fullName>
    </submittedName>
</protein>
<organism evidence="1 2">
    <name type="scientific">Pseudomonas lundensis</name>
    <dbReference type="NCBI Taxonomy" id="86185"/>
    <lineage>
        <taxon>Bacteria</taxon>
        <taxon>Pseudomonadati</taxon>
        <taxon>Pseudomonadota</taxon>
        <taxon>Gammaproteobacteria</taxon>
        <taxon>Pseudomonadales</taxon>
        <taxon>Pseudomonadaceae</taxon>
        <taxon>Pseudomonas</taxon>
    </lineage>
</organism>
<evidence type="ECO:0000313" key="2">
    <source>
        <dbReference type="Proteomes" id="UP000215788"/>
    </source>
</evidence>
<reference evidence="1 2" key="1">
    <citation type="submission" date="2017-08" db="EMBL/GenBank/DDBJ databases">
        <title>Genomic and metabolic characterisation of spoilage-associated Pseudomonas species.</title>
        <authorList>
            <person name="Stanborough T."/>
            <person name="Fegan N."/>
            <person name="Powell S.M."/>
            <person name="Singh T."/>
            <person name="Tamplin M.L."/>
            <person name="Chandry P.S."/>
        </authorList>
    </citation>
    <scope>NUCLEOTIDE SEQUENCE [LARGE SCALE GENOMIC DNA]</scope>
    <source>
        <strain evidence="1 2">L1802</strain>
    </source>
</reference>
<dbReference type="AlphaFoldDB" id="A0A266N647"/>
<name>A0A266N647_9PSED</name>
<sequence length="95" mass="11048">MNNIDDLMLELELEDGRHIKVQVTGYHLKLADKLNFDGGGKLFKLGTFKINSRQYPEWKGIAKIKYRIGECSVLKDQPPKETPRTITFKVRHDFN</sequence>
<proteinExistence type="predicted"/>
<evidence type="ECO:0000313" key="1">
    <source>
        <dbReference type="EMBL" id="OZY57492.1"/>
    </source>
</evidence>